<protein>
    <submittedName>
        <fullName evidence="1">Uncharacterized protein</fullName>
    </submittedName>
</protein>
<comment type="caution">
    <text evidence="1">The sequence shown here is derived from an EMBL/GenBank/DDBJ whole genome shotgun (WGS) entry which is preliminary data.</text>
</comment>
<accession>X1TEC2</accession>
<name>X1TEC2_9ZZZZ</name>
<organism evidence="1">
    <name type="scientific">marine sediment metagenome</name>
    <dbReference type="NCBI Taxonomy" id="412755"/>
    <lineage>
        <taxon>unclassified sequences</taxon>
        <taxon>metagenomes</taxon>
        <taxon>ecological metagenomes</taxon>
    </lineage>
</organism>
<reference evidence="1" key="1">
    <citation type="journal article" date="2014" name="Front. Microbiol.">
        <title>High frequency of phylogenetically diverse reductive dehalogenase-homologous genes in deep subseafloor sedimentary metagenomes.</title>
        <authorList>
            <person name="Kawai M."/>
            <person name="Futagami T."/>
            <person name="Toyoda A."/>
            <person name="Takaki Y."/>
            <person name="Nishi S."/>
            <person name="Hori S."/>
            <person name="Arai W."/>
            <person name="Tsubouchi T."/>
            <person name="Morono Y."/>
            <person name="Uchiyama I."/>
            <person name="Ito T."/>
            <person name="Fujiyama A."/>
            <person name="Inagaki F."/>
            <person name="Takami H."/>
        </authorList>
    </citation>
    <scope>NUCLEOTIDE SEQUENCE</scope>
    <source>
        <strain evidence="1">Expedition CK06-06</strain>
    </source>
</reference>
<dbReference type="EMBL" id="BARW01028861">
    <property type="protein sequence ID" value="GAJ03653.1"/>
    <property type="molecule type" value="Genomic_DNA"/>
</dbReference>
<dbReference type="AlphaFoldDB" id="X1TEC2"/>
<proteinExistence type="predicted"/>
<feature type="non-terminal residue" evidence="1">
    <location>
        <position position="162"/>
    </location>
</feature>
<evidence type="ECO:0000313" key="1">
    <source>
        <dbReference type="EMBL" id="GAJ03653.1"/>
    </source>
</evidence>
<gene>
    <name evidence="1" type="ORF">S12H4_46511</name>
</gene>
<sequence>MEGVEPKGERIVDEGAVERVREVFDMEKGLVPTEGAKLPAPWRYQHFVEGCAAEDIASKVGADPSRMARVFFKEVEGTKDIAHQDQVHVIGSPEVVKEVADGLRSPDRELHTWYIGQAETVEEERAVVKPALEELVRSIPVPILDNPAEFLRKALGLPFKAI</sequence>